<dbReference type="EMBL" id="JABBGM010000003">
    <property type="protein sequence ID" value="NML93973.1"/>
    <property type="molecule type" value="Genomic_DNA"/>
</dbReference>
<name>A0A7Y0BPG8_9SPHN</name>
<dbReference type="AlphaFoldDB" id="A0A7Y0BPG8"/>
<proteinExistence type="predicted"/>
<accession>A0A7Y0BPG8</accession>
<gene>
    <name evidence="1" type="ORF">HHL27_09870</name>
</gene>
<comment type="caution">
    <text evidence="1">The sequence shown here is derived from an EMBL/GenBank/DDBJ whole genome shotgun (WGS) entry which is preliminary data.</text>
</comment>
<reference evidence="1 2" key="1">
    <citation type="submission" date="2020-04" db="EMBL/GenBank/DDBJ databases">
        <title>Novosphingobium sp. TW-4 isolated from soil.</title>
        <authorList>
            <person name="Dahal R.H."/>
            <person name="Chaudhary D.K."/>
        </authorList>
    </citation>
    <scope>NUCLEOTIDE SEQUENCE [LARGE SCALE GENOMIC DNA]</scope>
    <source>
        <strain evidence="1 2">TW-4</strain>
    </source>
</reference>
<dbReference type="Proteomes" id="UP000583556">
    <property type="component" value="Unassembled WGS sequence"/>
</dbReference>
<evidence type="ECO:0000313" key="2">
    <source>
        <dbReference type="Proteomes" id="UP000583556"/>
    </source>
</evidence>
<keyword evidence="2" id="KW-1185">Reference proteome</keyword>
<sequence>MSEAYLAAPERKAAVLARLEEALAAGRVLFDTGIWNAPKGSPAAVVAQDADLRSFEAFTGFPAAIGGLVDLVALYLSNAPEQRDTFLMRFFSAVRPGAALDRAAAQILVAMHDDPAMTAAAGDDAEAAALLARSRAAHGDAAAGQDVPRAVWSALRGDAMQLAEQRTGPVMGALDFIERTAWPLARSRSVLSEGLGIVIGLVASLAVRQSGWTAADQRKVDDTLHAIEAEAMARGEAQPNYPAILSAREPALEARFREQIELQSRCYAATTQVWADRLVALMEHF</sequence>
<evidence type="ECO:0000313" key="1">
    <source>
        <dbReference type="EMBL" id="NML93973.1"/>
    </source>
</evidence>
<protein>
    <submittedName>
        <fullName evidence="1">Uncharacterized protein</fullName>
    </submittedName>
</protein>
<organism evidence="1 2">
    <name type="scientific">Novosphingobium olei</name>
    <dbReference type="NCBI Taxonomy" id="2728851"/>
    <lineage>
        <taxon>Bacteria</taxon>
        <taxon>Pseudomonadati</taxon>
        <taxon>Pseudomonadota</taxon>
        <taxon>Alphaproteobacteria</taxon>
        <taxon>Sphingomonadales</taxon>
        <taxon>Sphingomonadaceae</taxon>
        <taxon>Novosphingobium</taxon>
    </lineage>
</organism>
<dbReference type="RefSeq" id="WP_169493225.1">
    <property type="nucleotide sequence ID" value="NZ_JABBGM010000003.1"/>
</dbReference>